<proteinExistence type="predicted"/>
<dbReference type="AlphaFoldDB" id="A0A6G0TND6"/>
<dbReference type="Proteomes" id="UP000475862">
    <property type="component" value="Unassembled WGS sequence"/>
</dbReference>
<evidence type="ECO:0000313" key="3">
    <source>
        <dbReference type="Proteomes" id="UP000475862"/>
    </source>
</evidence>
<reference evidence="2 3" key="1">
    <citation type="submission" date="2019-08" db="EMBL/GenBank/DDBJ databases">
        <title>The genome of the soybean aphid Biotype 1, its phylome, world population structure and adaptation to the North American continent.</title>
        <authorList>
            <person name="Giordano R."/>
            <person name="Donthu R.K."/>
            <person name="Hernandez A.G."/>
            <person name="Wright C.L."/>
            <person name="Zimin A.V."/>
        </authorList>
    </citation>
    <scope>NUCLEOTIDE SEQUENCE [LARGE SCALE GENOMIC DNA]</scope>
    <source>
        <tissue evidence="2">Whole aphids</tissue>
    </source>
</reference>
<protein>
    <submittedName>
        <fullName evidence="2">Uncharacterized protein</fullName>
    </submittedName>
</protein>
<feature type="region of interest" description="Disordered" evidence="1">
    <location>
        <begin position="134"/>
        <end position="201"/>
    </location>
</feature>
<dbReference type="PROSITE" id="PS51257">
    <property type="entry name" value="PROKAR_LIPOPROTEIN"/>
    <property type="match status" value="1"/>
</dbReference>
<comment type="caution">
    <text evidence="2">The sequence shown here is derived from an EMBL/GenBank/DDBJ whole genome shotgun (WGS) entry which is preliminary data.</text>
</comment>
<sequence>MCSKILQYPNLVHNALSLLSLACLIIKLNETRMKRDTSSILSRKPSKATMLLSRDQNTDTERRVQMASFELDDVKIMLKKYTFAVDVHNALVDFRTQTTYETATDSVVHASHLDVSSSATNATKRQHAHAHARHHTYTGAQHGRQQRAAAAASANCARSVDRHGRRRHTHTKWCENDDRGGGNNQSAAAATATTTPPRDEWNLEAKTEIF</sequence>
<keyword evidence="3" id="KW-1185">Reference proteome</keyword>
<feature type="compositionally biased region" description="Low complexity" evidence="1">
    <location>
        <begin position="140"/>
        <end position="158"/>
    </location>
</feature>
<organism evidence="2 3">
    <name type="scientific">Aphis glycines</name>
    <name type="common">Soybean aphid</name>
    <dbReference type="NCBI Taxonomy" id="307491"/>
    <lineage>
        <taxon>Eukaryota</taxon>
        <taxon>Metazoa</taxon>
        <taxon>Ecdysozoa</taxon>
        <taxon>Arthropoda</taxon>
        <taxon>Hexapoda</taxon>
        <taxon>Insecta</taxon>
        <taxon>Pterygota</taxon>
        <taxon>Neoptera</taxon>
        <taxon>Paraneoptera</taxon>
        <taxon>Hemiptera</taxon>
        <taxon>Sternorrhyncha</taxon>
        <taxon>Aphidomorpha</taxon>
        <taxon>Aphidoidea</taxon>
        <taxon>Aphididae</taxon>
        <taxon>Aphidini</taxon>
        <taxon>Aphis</taxon>
        <taxon>Aphis</taxon>
    </lineage>
</organism>
<accession>A0A6G0TND6</accession>
<name>A0A6G0TND6_APHGL</name>
<gene>
    <name evidence="2" type="ORF">AGLY_007913</name>
</gene>
<dbReference type="EMBL" id="VYZN01000025">
    <property type="protein sequence ID" value="KAE9536012.1"/>
    <property type="molecule type" value="Genomic_DNA"/>
</dbReference>
<feature type="non-terminal residue" evidence="2">
    <location>
        <position position="210"/>
    </location>
</feature>
<evidence type="ECO:0000313" key="2">
    <source>
        <dbReference type="EMBL" id="KAE9536012.1"/>
    </source>
</evidence>
<evidence type="ECO:0000256" key="1">
    <source>
        <dbReference type="SAM" id="MobiDB-lite"/>
    </source>
</evidence>